<dbReference type="GO" id="GO:0005886">
    <property type="term" value="C:plasma membrane"/>
    <property type="evidence" value="ECO:0007669"/>
    <property type="project" value="UniProtKB-SubCell"/>
</dbReference>
<evidence type="ECO:0000256" key="8">
    <source>
        <dbReference type="ARBA" id="ARBA00022737"/>
    </source>
</evidence>
<keyword evidence="10 19" id="KW-1133">Transmembrane helix</keyword>
<feature type="transmembrane region" description="Helical" evidence="19">
    <location>
        <begin position="700"/>
        <end position="723"/>
    </location>
</feature>
<feature type="domain" description="GAIN-B" evidence="22">
    <location>
        <begin position="472"/>
        <end position="632"/>
    </location>
</feature>
<dbReference type="PROSITE" id="PS50026">
    <property type="entry name" value="EGF_3"/>
    <property type="match status" value="1"/>
</dbReference>
<dbReference type="Pfam" id="PF01825">
    <property type="entry name" value="GPS"/>
    <property type="match status" value="1"/>
</dbReference>
<name>A0A9D3LQ29_ANGAN</name>
<dbReference type="InterPro" id="IPR000152">
    <property type="entry name" value="EGF-type_Asp/Asn_hydroxyl_site"/>
</dbReference>
<keyword evidence="8" id="KW-0677">Repeat</keyword>
<keyword evidence="4 17" id="KW-0245">EGF-like domain</keyword>
<dbReference type="InterPro" id="IPR057244">
    <property type="entry name" value="GAIN_B"/>
</dbReference>
<dbReference type="InterPro" id="IPR000203">
    <property type="entry name" value="GPS"/>
</dbReference>
<dbReference type="SMART" id="SM00303">
    <property type="entry name" value="GPS"/>
    <property type="match status" value="1"/>
</dbReference>
<evidence type="ECO:0000256" key="13">
    <source>
        <dbReference type="ARBA" id="ARBA00023157"/>
    </source>
</evidence>
<feature type="transmembrane region" description="Helical" evidence="19">
    <location>
        <begin position="834"/>
        <end position="854"/>
    </location>
</feature>
<dbReference type="EMBL" id="JAFIRN010000017">
    <property type="protein sequence ID" value="KAG5832563.1"/>
    <property type="molecule type" value="Genomic_DNA"/>
</dbReference>
<dbReference type="PANTHER" id="PTHR12011:SF469">
    <property type="entry name" value="ADHESION G PROTEIN-COUPLED RECEPTOR E1-RELATED"/>
    <property type="match status" value="1"/>
</dbReference>
<evidence type="ECO:0008006" key="26">
    <source>
        <dbReference type="Google" id="ProtNLM"/>
    </source>
</evidence>
<dbReference type="SMART" id="SM00607">
    <property type="entry name" value="FTP"/>
    <property type="match status" value="1"/>
</dbReference>
<comment type="similarity">
    <text evidence="2">Belongs to the G-protein coupled receptor 2 family. Adhesion G-protein coupled receptor (ADGR) subfamily.</text>
</comment>
<protein>
    <recommendedName>
        <fullName evidence="26">Adhesion G protein-coupled receptor E1-like</fullName>
    </recommendedName>
</protein>
<dbReference type="InterPro" id="IPR006585">
    <property type="entry name" value="FTP1"/>
</dbReference>
<feature type="domain" description="G-protein coupled receptors family 2 profile 2" evidence="23">
    <location>
        <begin position="640"/>
        <end position="883"/>
    </location>
</feature>
<keyword evidence="16" id="KW-0807">Transducer</keyword>
<dbReference type="GO" id="GO:0005509">
    <property type="term" value="F:calcium ion binding"/>
    <property type="evidence" value="ECO:0007669"/>
    <property type="project" value="InterPro"/>
</dbReference>
<proteinExistence type="inferred from homology"/>
<dbReference type="SUPFAM" id="SSF57196">
    <property type="entry name" value="EGF/Laminin"/>
    <property type="match status" value="1"/>
</dbReference>
<reference evidence="24" key="1">
    <citation type="submission" date="2021-01" db="EMBL/GenBank/DDBJ databases">
        <title>A chromosome-scale assembly of European eel, Anguilla anguilla.</title>
        <authorList>
            <person name="Henkel C."/>
            <person name="Jong-Raadsen S.A."/>
            <person name="Dufour S."/>
            <person name="Weltzien F.-A."/>
            <person name="Palstra A.P."/>
            <person name="Pelster B."/>
            <person name="Spaink H.P."/>
            <person name="Van Den Thillart G.E."/>
            <person name="Jansen H."/>
            <person name="Zahm M."/>
            <person name="Klopp C."/>
            <person name="Cedric C."/>
            <person name="Louis A."/>
            <person name="Berthelot C."/>
            <person name="Parey E."/>
            <person name="Roest Crollius H."/>
            <person name="Montfort J."/>
            <person name="Robinson-Rechavi M."/>
            <person name="Bucao C."/>
            <person name="Bouchez O."/>
            <person name="Gislard M."/>
            <person name="Lluch J."/>
            <person name="Milhes M."/>
            <person name="Lampietro C."/>
            <person name="Lopez Roques C."/>
            <person name="Donnadieu C."/>
            <person name="Braasch I."/>
            <person name="Desvignes T."/>
            <person name="Postlethwait J."/>
            <person name="Bobe J."/>
            <person name="Guiguen Y."/>
            <person name="Dirks R."/>
        </authorList>
    </citation>
    <scope>NUCLEOTIDE SEQUENCE</scope>
    <source>
        <strain evidence="24">Tag_6206</strain>
        <tissue evidence="24">Liver</tissue>
    </source>
</reference>
<feature type="signal peptide" evidence="20">
    <location>
        <begin position="1"/>
        <end position="22"/>
    </location>
</feature>
<dbReference type="Proteomes" id="UP001044222">
    <property type="component" value="Chromosome 17"/>
</dbReference>
<feature type="transmembrane region" description="Helical" evidence="19">
    <location>
        <begin position="860"/>
        <end position="882"/>
    </location>
</feature>
<keyword evidence="12 19" id="KW-0472">Membrane</keyword>
<evidence type="ECO:0000256" key="6">
    <source>
        <dbReference type="ARBA" id="ARBA00022723"/>
    </source>
</evidence>
<keyword evidence="15" id="KW-0325">Glycoprotein</keyword>
<evidence type="ECO:0000256" key="17">
    <source>
        <dbReference type="PROSITE-ProRule" id="PRU00076"/>
    </source>
</evidence>
<dbReference type="SMART" id="SM00179">
    <property type="entry name" value="EGF_CA"/>
    <property type="match status" value="1"/>
</dbReference>
<keyword evidence="6" id="KW-0479">Metal-binding</keyword>
<dbReference type="InterPro" id="IPR001740">
    <property type="entry name" value="GPCR_2_EMR1-like_rcpt"/>
</dbReference>
<feature type="domain" description="EGF-like" evidence="21">
    <location>
        <begin position="334"/>
        <end position="370"/>
    </location>
</feature>
<evidence type="ECO:0000259" key="22">
    <source>
        <dbReference type="PROSITE" id="PS50221"/>
    </source>
</evidence>
<feature type="compositionally biased region" description="Basic and acidic residues" evidence="18">
    <location>
        <begin position="921"/>
        <end position="931"/>
    </location>
</feature>
<dbReference type="InterPro" id="IPR017981">
    <property type="entry name" value="GPCR_2-like_7TM"/>
</dbReference>
<dbReference type="PRINTS" id="PR00249">
    <property type="entry name" value="GPCRSECRETIN"/>
</dbReference>
<evidence type="ECO:0000259" key="23">
    <source>
        <dbReference type="PROSITE" id="PS50261"/>
    </source>
</evidence>
<evidence type="ECO:0000256" key="10">
    <source>
        <dbReference type="ARBA" id="ARBA00022989"/>
    </source>
</evidence>
<dbReference type="InterPro" id="IPR046338">
    <property type="entry name" value="GAIN_dom_sf"/>
</dbReference>
<evidence type="ECO:0000256" key="19">
    <source>
        <dbReference type="SAM" id="Phobius"/>
    </source>
</evidence>
<sequence length="931" mass="103044">MNNGHLPLLLGFLLSLTACCTCDEENVAIGKIADQSSMYGNYGPYRAIDGYLYRDFSRGSCCMTDEEMRPWWRVDLFNVHNISSVVVANRWDCCSERLSGAEIRIGNSLVDNGNSNPLCAQIPSNPPGNILTYSCPGMLGRYVSISLNRTGILTLCEVEVYGQVDQQDVCENPLLMTDPFRNVDYYYYDFPSFPLCDYPYGGRWVRFSGIVGDVIPETCAGTCCAGSSYFAYLGFAHPQLGEGIKKGIARIRSLQYCVVQDVQGMQVLACPGGYYVYRLPYLPCPVTFGVRHRNCTSTSCGPNAECTSYGGCVCILGYEYPVNVLPTPESFCYDVDECAPNPCGARTDCYNTVGSFYCLCMEGYISSTGVNWVSGTTVCQSTEEYLASLTLPEGQSPEMYFLDQMTKDLEDNPDLVLTEKKVTDIVTMILAIIANMKPKDGDSEIANVVLNILEGLVSALVDPTSLEDKQVIQTNVTAPAIDINLVSLKGDAETPAMLAMGNMMTINLAAVAKNNNGSASAVLMSIDGMEKFMSSSFFESENITEMYSDIITATLPKTRHKELPEPVKFTMHHKKETFQAGLVTCVYWKINGTETHWSEEGCTVSYSNENHTVCSCTHLSTFALLLQTGGQNNEEDDPLLEMVDLFCMCVGLTFLALAILTFLLCTWNPKVNNTARLHLSICLFLGHLLFLVGVSRTENAVVCAVIAGLLHFIFLAGFVWMLLETVQLFLLVRSLTKVKVIQKEGLRPLYLLLIGYGAPMVVVGVSAAVFSGGYGSKDTCWLKQEKNFNWSFIGPVVAILTLNLVSFGVIIWSLQPTLANMKSNVSQSKDTRLIIFKIVAQFFVLGCAWILGFFQSSPFLKYLFIILNSQQGTFIFIVHCLLNKEVRKEYRRWFSCLCRKEGPSGDSATKDTVNDASQPTKDMDKADHHHR</sequence>
<comment type="caution">
    <text evidence="17">Lacks conserved residue(s) required for the propagation of feature annotation.</text>
</comment>
<organism evidence="24 25">
    <name type="scientific">Anguilla anguilla</name>
    <name type="common">European freshwater eel</name>
    <name type="synonym">Muraena anguilla</name>
    <dbReference type="NCBI Taxonomy" id="7936"/>
    <lineage>
        <taxon>Eukaryota</taxon>
        <taxon>Metazoa</taxon>
        <taxon>Chordata</taxon>
        <taxon>Craniata</taxon>
        <taxon>Vertebrata</taxon>
        <taxon>Euteleostomi</taxon>
        <taxon>Actinopterygii</taxon>
        <taxon>Neopterygii</taxon>
        <taxon>Teleostei</taxon>
        <taxon>Anguilliformes</taxon>
        <taxon>Anguillidae</taxon>
        <taxon>Anguilla</taxon>
    </lineage>
</organism>
<keyword evidence="5 19" id="KW-0812">Transmembrane</keyword>
<evidence type="ECO:0000256" key="12">
    <source>
        <dbReference type="ARBA" id="ARBA00023136"/>
    </source>
</evidence>
<dbReference type="InterPro" id="IPR000832">
    <property type="entry name" value="GPCR_2_secretin-like"/>
</dbReference>
<dbReference type="Pfam" id="PF07645">
    <property type="entry name" value="EGF_CA"/>
    <property type="match status" value="1"/>
</dbReference>
<feature type="chain" id="PRO_5038778312" description="Adhesion G protein-coupled receptor E1-like" evidence="20">
    <location>
        <begin position="23"/>
        <end position="931"/>
    </location>
</feature>
<evidence type="ECO:0000256" key="5">
    <source>
        <dbReference type="ARBA" id="ARBA00022692"/>
    </source>
</evidence>
<evidence type="ECO:0000256" key="16">
    <source>
        <dbReference type="ARBA" id="ARBA00023224"/>
    </source>
</evidence>
<feature type="transmembrane region" description="Helical" evidence="19">
    <location>
        <begin position="790"/>
        <end position="814"/>
    </location>
</feature>
<comment type="caution">
    <text evidence="24">The sequence shown here is derived from an EMBL/GenBank/DDBJ whole genome shotgun (WGS) entry which is preliminary data.</text>
</comment>
<dbReference type="PROSITE" id="PS50261">
    <property type="entry name" value="G_PROTEIN_RECEP_F2_4"/>
    <property type="match status" value="1"/>
</dbReference>
<gene>
    <name evidence="24" type="ORF">ANANG_G00292460</name>
</gene>
<feature type="transmembrane region" description="Helical" evidence="19">
    <location>
        <begin position="642"/>
        <end position="665"/>
    </location>
</feature>
<dbReference type="InterPro" id="IPR000742">
    <property type="entry name" value="EGF"/>
</dbReference>
<dbReference type="GO" id="GO:0007189">
    <property type="term" value="P:adenylate cyclase-activating G protein-coupled receptor signaling pathway"/>
    <property type="evidence" value="ECO:0007669"/>
    <property type="project" value="TreeGrafter"/>
</dbReference>
<dbReference type="InterPro" id="IPR018097">
    <property type="entry name" value="EGF_Ca-bd_CS"/>
</dbReference>
<dbReference type="Gene3D" id="2.10.25.10">
    <property type="entry name" value="Laminin"/>
    <property type="match status" value="1"/>
</dbReference>
<dbReference type="GO" id="GO:0007166">
    <property type="term" value="P:cell surface receptor signaling pathway"/>
    <property type="evidence" value="ECO:0007669"/>
    <property type="project" value="InterPro"/>
</dbReference>
<evidence type="ECO:0000256" key="18">
    <source>
        <dbReference type="SAM" id="MobiDB-lite"/>
    </source>
</evidence>
<dbReference type="InterPro" id="IPR008979">
    <property type="entry name" value="Galactose-bd-like_sf"/>
</dbReference>
<keyword evidence="7 20" id="KW-0732">Signal</keyword>
<evidence type="ECO:0000256" key="1">
    <source>
        <dbReference type="ARBA" id="ARBA00004651"/>
    </source>
</evidence>
<feature type="transmembrane region" description="Helical" evidence="19">
    <location>
        <begin position="677"/>
        <end position="694"/>
    </location>
</feature>
<dbReference type="PROSITE" id="PS00010">
    <property type="entry name" value="ASX_HYDROXYL"/>
    <property type="match status" value="1"/>
</dbReference>
<evidence type="ECO:0000256" key="9">
    <source>
        <dbReference type="ARBA" id="ARBA00022837"/>
    </source>
</evidence>
<dbReference type="PANTHER" id="PTHR12011">
    <property type="entry name" value="ADHESION G-PROTEIN COUPLED RECEPTOR"/>
    <property type="match status" value="1"/>
</dbReference>
<dbReference type="Pfam" id="PF00002">
    <property type="entry name" value="7tm_2"/>
    <property type="match status" value="1"/>
</dbReference>
<dbReference type="Gene3D" id="2.60.220.50">
    <property type="match status" value="1"/>
</dbReference>
<dbReference type="PRINTS" id="PR01128">
    <property type="entry name" value="EMR1HORMONER"/>
</dbReference>
<evidence type="ECO:0000256" key="14">
    <source>
        <dbReference type="ARBA" id="ARBA00023170"/>
    </source>
</evidence>
<feature type="region of interest" description="Disordered" evidence="18">
    <location>
        <begin position="902"/>
        <end position="931"/>
    </location>
</feature>
<dbReference type="Pfam" id="PF22633">
    <property type="entry name" value="F5_F8_type_C_2"/>
    <property type="match status" value="1"/>
</dbReference>
<dbReference type="CDD" id="cd00054">
    <property type="entry name" value="EGF_CA"/>
    <property type="match status" value="1"/>
</dbReference>
<keyword evidence="13" id="KW-1015">Disulfide bond</keyword>
<feature type="transmembrane region" description="Helical" evidence="19">
    <location>
        <begin position="749"/>
        <end position="770"/>
    </location>
</feature>
<keyword evidence="25" id="KW-1185">Reference proteome</keyword>
<evidence type="ECO:0000256" key="11">
    <source>
        <dbReference type="ARBA" id="ARBA00023040"/>
    </source>
</evidence>
<evidence type="ECO:0000313" key="24">
    <source>
        <dbReference type="EMBL" id="KAG5832563.1"/>
    </source>
</evidence>
<accession>A0A9D3LQ29</accession>
<dbReference type="AlphaFoldDB" id="A0A9D3LQ29"/>
<dbReference type="Gene3D" id="1.20.1070.10">
    <property type="entry name" value="Rhodopsin 7-helix transmembrane proteins"/>
    <property type="match status" value="1"/>
</dbReference>
<keyword evidence="11" id="KW-0297">G-protein coupled receptor</keyword>
<dbReference type="InterPro" id="IPR049883">
    <property type="entry name" value="NOTCH1_EGF-like"/>
</dbReference>
<dbReference type="PROSITE" id="PS50221">
    <property type="entry name" value="GAIN_B"/>
    <property type="match status" value="1"/>
</dbReference>
<dbReference type="GO" id="GO:0004930">
    <property type="term" value="F:G protein-coupled receptor activity"/>
    <property type="evidence" value="ECO:0007669"/>
    <property type="project" value="UniProtKB-KW"/>
</dbReference>
<keyword evidence="9" id="KW-0106">Calcium</keyword>
<evidence type="ECO:0000256" key="20">
    <source>
        <dbReference type="SAM" id="SignalP"/>
    </source>
</evidence>
<dbReference type="PROSITE" id="PS01187">
    <property type="entry name" value="EGF_CA"/>
    <property type="match status" value="1"/>
</dbReference>
<feature type="compositionally biased region" description="Basic and acidic residues" evidence="18">
    <location>
        <begin position="902"/>
        <end position="913"/>
    </location>
</feature>
<dbReference type="SUPFAM" id="SSF81321">
    <property type="entry name" value="Family A G protein-coupled receptor-like"/>
    <property type="match status" value="1"/>
</dbReference>
<dbReference type="FunFam" id="1.20.1070.10:FF:000054">
    <property type="entry name" value="Adhesion G protein-coupled receptor E3"/>
    <property type="match status" value="1"/>
</dbReference>
<keyword evidence="3" id="KW-1003">Cell membrane</keyword>
<evidence type="ECO:0000259" key="21">
    <source>
        <dbReference type="PROSITE" id="PS50026"/>
    </source>
</evidence>
<evidence type="ECO:0000256" key="3">
    <source>
        <dbReference type="ARBA" id="ARBA00022475"/>
    </source>
</evidence>
<evidence type="ECO:0000256" key="7">
    <source>
        <dbReference type="ARBA" id="ARBA00022729"/>
    </source>
</evidence>
<evidence type="ECO:0000256" key="15">
    <source>
        <dbReference type="ARBA" id="ARBA00023180"/>
    </source>
</evidence>
<evidence type="ECO:0000313" key="25">
    <source>
        <dbReference type="Proteomes" id="UP001044222"/>
    </source>
</evidence>
<comment type="subcellular location">
    <subcellularLocation>
        <location evidence="1">Cell membrane</location>
        <topology evidence="1">Multi-pass membrane protein</topology>
    </subcellularLocation>
</comment>
<dbReference type="InterPro" id="IPR001881">
    <property type="entry name" value="EGF-like_Ca-bd_dom"/>
</dbReference>
<evidence type="ECO:0000256" key="4">
    <source>
        <dbReference type="ARBA" id="ARBA00022536"/>
    </source>
</evidence>
<dbReference type="Gene3D" id="2.60.120.260">
    <property type="entry name" value="Galactose-binding domain-like"/>
    <property type="match status" value="1"/>
</dbReference>
<keyword evidence="14" id="KW-0675">Receptor</keyword>
<evidence type="ECO:0000256" key="2">
    <source>
        <dbReference type="ARBA" id="ARBA00007343"/>
    </source>
</evidence>
<dbReference type="SUPFAM" id="SSF49785">
    <property type="entry name" value="Galactose-binding domain-like"/>
    <property type="match status" value="1"/>
</dbReference>